<evidence type="ECO:0000313" key="3">
    <source>
        <dbReference type="Proteomes" id="UP000253676"/>
    </source>
</evidence>
<dbReference type="SMART" id="SM01059">
    <property type="entry name" value="CAT"/>
    <property type="match status" value="1"/>
</dbReference>
<dbReference type="GO" id="GO:0008811">
    <property type="term" value="F:chloramphenicol O-acetyltransferase activity"/>
    <property type="evidence" value="ECO:0007669"/>
    <property type="project" value="InterPro"/>
</dbReference>
<dbReference type="OrthoDB" id="9801766at2"/>
<protein>
    <submittedName>
        <fullName evidence="2">Chloramphenicol acetyltransferase</fullName>
    </submittedName>
</protein>
<gene>
    <name evidence="2" type="ORF">DR980_10720</name>
</gene>
<dbReference type="Proteomes" id="UP000253676">
    <property type="component" value="Unassembled WGS sequence"/>
</dbReference>
<dbReference type="Pfam" id="PF00302">
    <property type="entry name" value="CAT"/>
    <property type="match status" value="1"/>
</dbReference>
<keyword evidence="2" id="KW-0808">Transferase</keyword>
<dbReference type="Gene3D" id="3.30.559.10">
    <property type="entry name" value="Chloramphenicol acetyltransferase-like domain"/>
    <property type="match status" value="1"/>
</dbReference>
<evidence type="ECO:0000256" key="1">
    <source>
        <dbReference type="PIRSR" id="PIRSR000440-1"/>
    </source>
</evidence>
<sequence>MKTLLDIENWPRKEHFHFFRQFEEPFFGATVEIDCTKAYANAKTLKASFFSYYLHKTLVAVNTIEPFRYRISDDQIYICDQINASATIGRKDGTFGFSLIEYDSDFAVFKGITATEIDRIQTTSGLFTRKFNDDNVIHFSAIPWLDFTSLSHARSYTFPDSCPKISFGKMKIADNGKRSMPMSVHVHHGLMDGFHLGQFVDCFQELMNQQ</sequence>
<dbReference type="InterPro" id="IPR023213">
    <property type="entry name" value="CAT-like_dom_sf"/>
</dbReference>
<accession>A0A366AYN5</accession>
<organism evidence="2 3">
    <name type="scientific">Flavobacterium psychrolimnae</name>
    <dbReference type="NCBI Taxonomy" id="249351"/>
    <lineage>
        <taxon>Bacteria</taxon>
        <taxon>Pseudomonadati</taxon>
        <taxon>Bacteroidota</taxon>
        <taxon>Flavobacteriia</taxon>
        <taxon>Flavobacteriales</taxon>
        <taxon>Flavobacteriaceae</taxon>
        <taxon>Flavobacterium</taxon>
    </lineage>
</organism>
<dbReference type="PANTHER" id="PTHR38474">
    <property type="entry name" value="SLR0299 PROTEIN"/>
    <property type="match status" value="1"/>
</dbReference>
<keyword evidence="3" id="KW-1185">Reference proteome</keyword>
<dbReference type="InterPro" id="IPR001707">
    <property type="entry name" value="Cmp_AcTrfase"/>
</dbReference>
<reference evidence="2 3" key="1">
    <citation type="submission" date="2018-07" db="EMBL/GenBank/DDBJ databases">
        <title>Complete genome sequence of Flavobacterium psychrolimnae LMG 22018.</title>
        <authorList>
            <person name="Kim D.-U."/>
        </authorList>
    </citation>
    <scope>NUCLEOTIDE SEQUENCE [LARGE SCALE GENOMIC DNA]</scope>
    <source>
        <strain evidence="2 3">LMG 22018</strain>
    </source>
</reference>
<dbReference type="AlphaFoldDB" id="A0A366AYN5"/>
<dbReference type="SUPFAM" id="SSF52777">
    <property type="entry name" value="CoA-dependent acyltransferases"/>
    <property type="match status" value="1"/>
</dbReference>
<feature type="active site" description="Proton acceptor" evidence="1">
    <location>
        <position position="188"/>
    </location>
</feature>
<dbReference type="PIRSF" id="PIRSF000440">
    <property type="entry name" value="CAT"/>
    <property type="match status" value="1"/>
</dbReference>
<evidence type="ECO:0000313" key="2">
    <source>
        <dbReference type="EMBL" id="RBN49972.1"/>
    </source>
</evidence>
<dbReference type="EMBL" id="QNUX01000009">
    <property type="protein sequence ID" value="RBN49972.1"/>
    <property type="molecule type" value="Genomic_DNA"/>
</dbReference>
<name>A0A366AYN5_9FLAO</name>
<comment type="caution">
    <text evidence="2">The sequence shown here is derived from an EMBL/GenBank/DDBJ whole genome shotgun (WGS) entry which is preliminary data.</text>
</comment>
<dbReference type="PANTHER" id="PTHR38474:SF1">
    <property type="entry name" value="SLR0299 PROTEIN"/>
    <property type="match status" value="1"/>
</dbReference>
<proteinExistence type="predicted"/>
<dbReference type="RefSeq" id="WP_113635952.1">
    <property type="nucleotide sequence ID" value="NZ_QNUX01000009.1"/>
</dbReference>